<feature type="transmembrane region" description="Helical" evidence="1">
    <location>
        <begin position="426"/>
        <end position="444"/>
    </location>
</feature>
<feature type="transmembrane region" description="Helical" evidence="1">
    <location>
        <begin position="124"/>
        <end position="142"/>
    </location>
</feature>
<accession>A0ABW6PQ31</accession>
<evidence type="ECO:0000313" key="2">
    <source>
        <dbReference type="EMBL" id="MFF0544350.1"/>
    </source>
</evidence>
<dbReference type="NCBIfam" id="NF038403">
    <property type="entry name" value="perm_prefix_1"/>
    <property type="match status" value="1"/>
</dbReference>
<feature type="transmembrane region" description="Helical" evidence="1">
    <location>
        <begin position="148"/>
        <end position="171"/>
    </location>
</feature>
<feature type="transmembrane region" description="Helical" evidence="1">
    <location>
        <begin position="350"/>
        <end position="371"/>
    </location>
</feature>
<dbReference type="RefSeq" id="WP_387700907.1">
    <property type="nucleotide sequence ID" value="NZ_JBIAMX010000008.1"/>
</dbReference>
<keyword evidence="1" id="KW-0812">Transmembrane</keyword>
<dbReference type="InterPro" id="IPR047928">
    <property type="entry name" value="Perm_prefix_1"/>
</dbReference>
<feature type="transmembrane region" description="Helical" evidence="1">
    <location>
        <begin position="217"/>
        <end position="241"/>
    </location>
</feature>
<sequence>MDTDLEQQIGLWRGYVARRGAIAAADVDEMEDHLRSQVGDLESAGLSADEAFLVAVKRMGSVDALSREFAREHSDRLWKQLVLVADEAGDGDDRIGELLVASGFAVAAGAALKAGIELLGEDRLPVNLSLLVLPFLAGFFAWKRRLAPPALGVLAAAFAVLAVLVNVYPFARGGDTEILVAVHAPIVAWFAVGLAYAGGDWRSDRRRMDFVRFTGEWVVYLTLLALGGGVLTGLTVGVFGAVGVDVEWFVQGWVLPFGVAGAMVVAAWLVEAKQNVVENIAPVLTRVFTPLTVLMLVALLVAFATTRSVIDVDRDLLILMDLVLVLVLGLLLYALSARPPHGAPDLFDRLQLVLVVAALAVDVVTLSAMAGRIAEFGVSANKAVALGLNLVLLVNLAWSARLGLAFVRGRVGFAALERWQTGYVPVYPAFAAAVVVAIPPLFGFV</sequence>
<keyword evidence="1" id="KW-0472">Membrane</keyword>
<feature type="transmembrane region" description="Helical" evidence="1">
    <location>
        <begin position="253"/>
        <end position="271"/>
    </location>
</feature>
<organism evidence="2 3">
    <name type="scientific">Nocardia thailandica</name>
    <dbReference type="NCBI Taxonomy" id="257275"/>
    <lineage>
        <taxon>Bacteria</taxon>
        <taxon>Bacillati</taxon>
        <taxon>Actinomycetota</taxon>
        <taxon>Actinomycetes</taxon>
        <taxon>Mycobacteriales</taxon>
        <taxon>Nocardiaceae</taxon>
        <taxon>Nocardia</taxon>
    </lineage>
</organism>
<keyword evidence="1" id="KW-1133">Transmembrane helix</keyword>
<feature type="transmembrane region" description="Helical" evidence="1">
    <location>
        <begin position="95"/>
        <end position="112"/>
    </location>
</feature>
<dbReference type="Proteomes" id="UP001601444">
    <property type="component" value="Unassembled WGS sequence"/>
</dbReference>
<feature type="transmembrane region" description="Helical" evidence="1">
    <location>
        <begin position="316"/>
        <end position="335"/>
    </location>
</feature>
<evidence type="ECO:0000313" key="3">
    <source>
        <dbReference type="Proteomes" id="UP001601444"/>
    </source>
</evidence>
<reference evidence="2 3" key="1">
    <citation type="submission" date="2024-10" db="EMBL/GenBank/DDBJ databases">
        <title>The Natural Products Discovery Center: Release of the First 8490 Sequenced Strains for Exploring Actinobacteria Biosynthetic Diversity.</title>
        <authorList>
            <person name="Kalkreuter E."/>
            <person name="Kautsar S.A."/>
            <person name="Yang D."/>
            <person name="Bader C.D."/>
            <person name="Teijaro C.N."/>
            <person name="Fluegel L."/>
            <person name="Davis C.M."/>
            <person name="Simpson J.R."/>
            <person name="Lauterbach L."/>
            <person name="Steele A.D."/>
            <person name="Gui C."/>
            <person name="Meng S."/>
            <person name="Li G."/>
            <person name="Viehrig K."/>
            <person name="Ye F."/>
            <person name="Su P."/>
            <person name="Kiefer A.F."/>
            <person name="Nichols A."/>
            <person name="Cepeda A.J."/>
            <person name="Yan W."/>
            <person name="Fan B."/>
            <person name="Jiang Y."/>
            <person name="Adhikari A."/>
            <person name="Zheng C.-J."/>
            <person name="Schuster L."/>
            <person name="Cowan T.M."/>
            <person name="Smanski M.J."/>
            <person name="Chevrette M.G."/>
            <person name="De Carvalho L.P.S."/>
            <person name="Shen B."/>
        </authorList>
    </citation>
    <scope>NUCLEOTIDE SEQUENCE [LARGE SCALE GENOMIC DNA]</scope>
    <source>
        <strain evidence="2 3">NPDC004045</strain>
    </source>
</reference>
<comment type="caution">
    <text evidence="2">The sequence shown here is derived from an EMBL/GenBank/DDBJ whole genome shotgun (WGS) entry which is preliminary data.</text>
</comment>
<feature type="transmembrane region" description="Helical" evidence="1">
    <location>
        <begin position="178"/>
        <end position="197"/>
    </location>
</feature>
<evidence type="ECO:0000256" key="1">
    <source>
        <dbReference type="SAM" id="Phobius"/>
    </source>
</evidence>
<proteinExistence type="predicted"/>
<gene>
    <name evidence="2" type="ORF">ACFYTF_16080</name>
</gene>
<protein>
    <submittedName>
        <fullName evidence="2">Permease prefix domain 1-containing protein</fullName>
    </submittedName>
</protein>
<name>A0ABW6PQ31_9NOCA</name>
<keyword evidence="3" id="KW-1185">Reference proteome</keyword>
<feature type="transmembrane region" description="Helical" evidence="1">
    <location>
        <begin position="283"/>
        <end position="304"/>
    </location>
</feature>
<feature type="transmembrane region" description="Helical" evidence="1">
    <location>
        <begin position="383"/>
        <end position="406"/>
    </location>
</feature>
<dbReference type="EMBL" id="JBIAMX010000008">
    <property type="protein sequence ID" value="MFF0544350.1"/>
    <property type="molecule type" value="Genomic_DNA"/>
</dbReference>